<feature type="binding site" description="axial binding residue" evidence="11">
    <location>
        <position position="464"/>
    </location>
    <ligand>
        <name>heme</name>
        <dbReference type="ChEBI" id="CHEBI:30413"/>
    </ligand>
    <ligandPart>
        <name>Fe</name>
        <dbReference type="ChEBI" id="CHEBI:18248"/>
    </ligandPart>
</feature>
<reference evidence="14" key="1">
    <citation type="journal article" date="2023" name="Science">
        <title>Elucidation of the pathway for biosynthesis of saponin adjuvants from the soapbark tree.</title>
        <authorList>
            <person name="Reed J."/>
            <person name="Orme A."/>
            <person name="El-Demerdash A."/>
            <person name="Owen C."/>
            <person name="Martin L.B.B."/>
            <person name="Misra R.C."/>
            <person name="Kikuchi S."/>
            <person name="Rejzek M."/>
            <person name="Martin A.C."/>
            <person name="Harkess A."/>
            <person name="Leebens-Mack J."/>
            <person name="Louveau T."/>
            <person name="Stephenson M.J."/>
            <person name="Osbourn A."/>
        </authorList>
    </citation>
    <scope>NUCLEOTIDE SEQUENCE</scope>
    <source>
        <strain evidence="14">S10</strain>
    </source>
</reference>
<keyword evidence="9 12" id="KW-0503">Monooxygenase</keyword>
<evidence type="ECO:0000313" key="15">
    <source>
        <dbReference type="Proteomes" id="UP001163823"/>
    </source>
</evidence>
<keyword evidence="7 12" id="KW-0560">Oxidoreductase</keyword>
<evidence type="ECO:0000256" key="7">
    <source>
        <dbReference type="ARBA" id="ARBA00023002"/>
    </source>
</evidence>
<organism evidence="14 15">
    <name type="scientific">Quillaja saponaria</name>
    <name type="common">Soap bark tree</name>
    <dbReference type="NCBI Taxonomy" id="32244"/>
    <lineage>
        <taxon>Eukaryota</taxon>
        <taxon>Viridiplantae</taxon>
        <taxon>Streptophyta</taxon>
        <taxon>Embryophyta</taxon>
        <taxon>Tracheophyta</taxon>
        <taxon>Spermatophyta</taxon>
        <taxon>Magnoliopsida</taxon>
        <taxon>eudicotyledons</taxon>
        <taxon>Gunneridae</taxon>
        <taxon>Pentapetalae</taxon>
        <taxon>rosids</taxon>
        <taxon>fabids</taxon>
        <taxon>Fabales</taxon>
        <taxon>Quillajaceae</taxon>
        <taxon>Quillaja</taxon>
    </lineage>
</organism>
<keyword evidence="4 13" id="KW-0812">Transmembrane</keyword>
<dbReference type="SUPFAM" id="SSF48264">
    <property type="entry name" value="Cytochrome P450"/>
    <property type="match status" value="1"/>
</dbReference>
<evidence type="ECO:0000256" key="5">
    <source>
        <dbReference type="ARBA" id="ARBA00022723"/>
    </source>
</evidence>
<keyword evidence="3 11" id="KW-0349">Heme</keyword>
<evidence type="ECO:0000256" key="10">
    <source>
        <dbReference type="ARBA" id="ARBA00023136"/>
    </source>
</evidence>
<keyword evidence="5 11" id="KW-0479">Metal-binding</keyword>
<dbReference type="GO" id="GO:0020037">
    <property type="term" value="F:heme binding"/>
    <property type="evidence" value="ECO:0007669"/>
    <property type="project" value="InterPro"/>
</dbReference>
<dbReference type="InterPro" id="IPR036396">
    <property type="entry name" value="Cyt_P450_sf"/>
</dbReference>
<dbReference type="GO" id="GO:0005506">
    <property type="term" value="F:iron ion binding"/>
    <property type="evidence" value="ECO:0007669"/>
    <property type="project" value="InterPro"/>
</dbReference>
<dbReference type="InterPro" id="IPR050651">
    <property type="entry name" value="Plant_Cytochrome_P450_Monoox"/>
</dbReference>
<dbReference type="PRINTS" id="PR00463">
    <property type="entry name" value="EP450I"/>
</dbReference>
<evidence type="ECO:0000256" key="9">
    <source>
        <dbReference type="ARBA" id="ARBA00023033"/>
    </source>
</evidence>
<dbReference type="InterPro" id="IPR002401">
    <property type="entry name" value="Cyt_P450_E_grp-I"/>
</dbReference>
<dbReference type="InterPro" id="IPR017972">
    <property type="entry name" value="Cyt_P450_CS"/>
</dbReference>
<dbReference type="FunFam" id="1.10.630.10:FF:000026">
    <property type="entry name" value="Cytochrome P450 82C4"/>
    <property type="match status" value="1"/>
</dbReference>
<keyword evidence="8 11" id="KW-0408">Iron</keyword>
<dbReference type="GO" id="GO:0016705">
    <property type="term" value="F:oxidoreductase activity, acting on paired donors, with incorporation or reduction of molecular oxygen"/>
    <property type="evidence" value="ECO:0007669"/>
    <property type="project" value="InterPro"/>
</dbReference>
<evidence type="ECO:0000313" key="14">
    <source>
        <dbReference type="EMBL" id="KAJ7950510.1"/>
    </source>
</evidence>
<dbReference type="EMBL" id="JARAOO010000011">
    <property type="protein sequence ID" value="KAJ7950510.1"/>
    <property type="molecule type" value="Genomic_DNA"/>
</dbReference>
<evidence type="ECO:0000256" key="11">
    <source>
        <dbReference type="PIRSR" id="PIRSR602401-1"/>
    </source>
</evidence>
<dbReference type="GO" id="GO:0016020">
    <property type="term" value="C:membrane"/>
    <property type="evidence" value="ECO:0007669"/>
    <property type="project" value="UniProtKB-SubCell"/>
</dbReference>
<evidence type="ECO:0000256" key="4">
    <source>
        <dbReference type="ARBA" id="ARBA00022692"/>
    </source>
</evidence>
<feature type="transmembrane region" description="Helical" evidence="13">
    <location>
        <begin position="6"/>
        <end position="25"/>
    </location>
</feature>
<comment type="similarity">
    <text evidence="2 12">Belongs to the cytochrome P450 family.</text>
</comment>
<accession>A0AAD7L2P1</accession>
<dbReference type="PROSITE" id="PS00086">
    <property type="entry name" value="CYTOCHROME_P450"/>
    <property type="match status" value="1"/>
</dbReference>
<keyword evidence="6 13" id="KW-1133">Transmembrane helix</keyword>
<evidence type="ECO:0000256" key="12">
    <source>
        <dbReference type="RuleBase" id="RU000461"/>
    </source>
</evidence>
<keyword evidence="15" id="KW-1185">Reference proteome</keyword>
<dbReference type="PRINTS" id="PR00385">
    <property type="entry name" value="P450"/>
</dbReference>
<evidence type="ECO:0000256" key="6">
    <source>
        <dbReference type="ARBA" id="ARBA00022989"/>
    </source>
</evidence>
<sequence length="526" mass="60091">MDYLPSFLTGTAGLLFLLLLFYNLWGNKNGSQKVKLPPQPSGGLPFIGHLFELSGQVPLYRTLSSMADKNGPIFMIRIGMHPILVVNNHKIVKECFTKNDKAFSSRPTSSHGKYLGYNYAGFGFAPYGPFWRDMRKITIREILSSQRQETLNNVFVSEINNLVQHLYLFCKNNNGDVVNMSHCFARLLLNIITTIVAGKRYSYSSRHDENDDEAERLDKNIIESVDLFGMADISDLFPFMKWFNFETRTIKAMKRNNYNMNSILEGWLDEHKLKRSKNGGKSSSDDQQQDFIDALLSELDDESNFGHKRDSIIKGTLTNLVVAGSDTTSIDLIWMLSLLLNNRQAMKQAQEELDLHVGRDRWVESSDTKNLVYLQAIAKESLRLYPPGPLLLPRELTEDCYVNGYLVQKGTRLFVNAWKFQRDPDVWTEPERFMPERFLTSHADVDASGKHYEFLPFGSGRRVCPGYGFAMRLIHLTFSRLLQGFEFTTVMNKPVDMSEGLGLSLTKATPLELLLTPRLSPEFYCS</sequence>
<dbReference type="AlphaFoldDB" id="A0AAD7L2P1"/>
<name>A0AAD7L2P1_QUISA</name>
<dbReference type="Pfam" id="PF00067">
    <property type="entry name" value="p450"/>
    <property type="match status" value="1"/>
</dbReference>
<dbReference type="PANTHER" id="PTHR47947">
    <property type="entry name" value="CYTOCHROME P450 82C3-RELATED"/>
    <property type="match status" value="1"/>
</dbReference>
<comment type="caution">
    <text evidence="14">The sequence shown here is derived from an EMBL/GenBank/DDBJ whole genome shotgun (WGS) entry which is preliminary data.</text>
</comment>
<keyword evidence="10 13" id="KW-0472">Membrane</keyword>
<evidence type="ECO:0000256" key="2">
    <source>
        <dbReference type="ARBA" id="ARBA00010617"/>
    </source>
</evidence>
<protein>
    <submittedName>
        <fullName evidence="14">Cytochrome P450</fullName>
    </submittedName>
</protein>
<dbReference type="Gene3D" id="1.10.630.10">
    <property type="entry name" value="Cytochrome P450"/>
    <property type="match status" value="1"/>
</dbReference>
<dbReference type="PANTHER" id="PTHR47947:SF1">
    <property type="entry name" value="CYTOCHROME P450 82E3"/>
    <property type="match status" value="1"/>
</dbReference>
<comment type="subcellular location">
    <subcellularLocation>
        <location evidence="1">Membrane</location>
        <topology evidence="1">Single-pass membrane protein</topology>
    </subcellularLocation>
</comment>
<gene>
    <name evidence="14" type="ORF">O6P43_026698</name>
</gene>
<evidence type="ECO:0000256" key="1">
    <source>
        <dbReference type="ARBA" id="ARBA00004167"/>
    </source>
</evidence>
<evidence type="ECO:0000256" key="3">
    <source>
        <dbReference type="ARBA" id="ARBA00022617"/>
    </source>
</evidence>
<dbReference type="InterPro" id="IPR001128">
    <property type="entry name" value="Cyt_P450"/>
</dbReference>
<dbReference type="GO" id="GO:0004497">
    <property type="term" value="F:monooxygenase activity"/>
    <property type="evidence" value="ECO:0007669"/>
    <property type="project" value="UniProtKB-KW"/>
</dbReference>
<dbReference type="Proteomes" id="UP001163823">
    <property type="component" value="Chromosome 11"/>
</dbReference>
<proteinExistence type="inferred from homology"/>
<comment type="cofactor">
    <cofactor evidence="11">
        <name>heme</name>
        <dbReference type="ChEBI" id="CHEBI:30413"/>
    </cofactor>
</comment>
<evidence type="ECO:0000256" key="13">
    <source>
        <dbReference type="SAM" id="Phobius"/>
    </source>
</evidence>
<evidence type="ECO:0000256" key="8">
    <source>
        <dbReference type="ARBA" id="ARBA00023004"/>
    </source>
</evidence>